<dbReference type="EMBL" id="CDMY01000821">
    <property type="protein sequence ID" value="CEM34484.1"/>
    <property type="molecule type" value="Genomic_DNA"/>
</dbReference>
<gene>
    <name evidence="2" type="ORF">Vbra_10410</name>
</gene>
<protein>
    <submittedName>
        <fullName evidence="2">Uncharacterized protein</fullName>
    </submittedName>
</protein>
<dbReference type="VEuPathDB" id="CryptoDB:Vbra_10410"/>
<feature type="region of interest" description="Disordered" evidence="1">
    <location>
        <begin position="217"/>
        <end position="247"/>
    </location>
</feature>
<feature type="region of interest" description="Disordered" evidence="1">
    <location>
        <begin position="126"/>
        <end position="155"/>
    </location>
</feature>
<accession>A0A0G4GUJ4</accession>
<evidence type="ECO:0000313" key="3">
    <source>
        <dbReference type="Proteomes" id="UP000041254"/>
    </source>
</evidence>
<feature type="region of interest" description="Disordered" evidence="1">
    <location>
        <begin position="288"/>
        <end position="372"/>
    </location>
</feature>
<keyword evidence="3" id="KW-1185">Reference proteome</keyword>
<feature type="compositionally biased region" description="Gly residues" evidence="1">
    <location>
        <begin position="140"/>
        <end position="152"/>
    </location>
</feature>
<organism evidence="2 3">
    <name type="scientific">Vitrella brassicaformis (strain CCMP3155)</name>
    <dbReference type="NCBI Taxonomy" id="1169540"/>
    <lineage>
        <taxon>Eukaryota</taxon>
        <taxon>Sar</taxon>
        <taxon>Alveolata</taxon>
        <taxon>Colpodellida</taxon>
        <taxon>Vitrellaceae</taxon>
        <taxon>Vitrella</taxon>
    </lineage>
</organism>
<proteinExistence type="predicted"/>
<dbReference type="AlphaFoldDB" id="A0A0G4GUJ4"/>
<feature type="compositionally biased region" description="Basic and acidic residues" evidence="1">
    <location>
        <begin position="126"/>
        <end position="139"/>
    </location>
</feature>
<evidence type="ECO:0000256" key="1">
    <source>
        <dbReference type="SAM" id="MobiDB-lite"/>
    </source>
</evidence>
<feature type="compositionally biased region" description="Polar residues" evidence="1">
    <location>
        <begin position="344"/>
        <end position="360"/>
    </location>
</feature>
<reference evidence="2 3" key="1">
    <citation type="submission" date="2014-11" db="EMBL/GenBank/DDBJ databases">
        <authorList>
            <person name="Zhu J."/>
            <person name="Qi W."/>
            <person name="Song R."/>
        </authorList>
    </citation>
    <scope>NUCLEOTIDE SEQUENCE [LARGE SCALE GENOMIC DNA]</scope>
</reference>
<feature type="compositionally biased region" description="Low complexity" evidence="1">
    <location>
        <begin position="221"/>
        <end position="235"/>
    </location>
</feature>
<name>A0A0G4GUJ4_VITBC</name>
<dbReference type="InParanoid" id="A0A0G4GUJ4"/>
<feature type="compositionally biased region" description="Basic and acidic residues" evidence="1">
    <location>
        <begin position="308"/>
        <end position="321"/>
    </location>
</feature>
<dbReference type="Proteomes" id="UP000041254">
    <property type="component" value="Unassembled WGS sequence"/>
</dbReference>
<sequence length="525" mass="56825">MNCQAARQFFTHAAALGDHADHHQQQQHGSAAAVHLEDLQPMLTRQLEEDAESEGGIESDEEAAIQDAFLRHIDQAQPPPPHNDGVNDQAETALLSGLQEGVFDSSNPFDGVEVAAKQRVQRQLLDRQLGEHNRAREEGAGGGGAEGGGGLFGVSESDVEDARRHLLDQQACEMGRLDAANRLLEWRLKRLRLANKRHQYLRSQGLVKHSASLPALAHPSTTQQAQTTQEEPAPAVAGEPTGVMSRGVHRSDGVSACIEATRNMSIGIHGAAESGRVDGVSVFRVWEEESDEPAETNQQQQQQQCGGEKADDVAVEDHQLARGDIAGSPLPSPAHAPIPGAAQQRPTSPRAIQTNRQRATSSNSSSSNVAESKLTMWPWRTTSPFMLGAIVERDLLEPIYAQAALADAAAVQTLVDRWQLGRYLEHIQQHLLFGAASEMSAFATALFATCRHSATSSTTISQTLLESRVNQMFAAHPKTPPQQHSETETVPVVYFDVVKVPPAAPCVPPWTVLECIGVRLMAPLF</sequence>
<evidence type="ECO:0000313" key="2">
    <source>
        <dbReference type="EMBL" id="CEM34484.1"/>
    </source>
</evidence>